<dbReference type="PANTHER" id="PTHR46504:SF2">
    <property type="entry name" value="TRNASE Z TRZ1"/>
    <property type="match status" value="1"/>
</dbReference>
<keyword evidence="3" id="KW-1185">Reference proteome</keyword>
<dbReference type="Gene3D" id="3.60.15.10">
    <property type="entry name" value="Ribonuclease Z/Hydroxyacylglutathione hydrolase-like"/>
    <property type="match status" value="1"/>
</dbReference>
<feature type="domain" description="Metallo-beta-lactamase" evidence="1">
    <location>
        <begin position="17"/>
        <end position="190"/>
    </location>
</feature>
<dbReference type="Pfam" id="PF12706">
    <property type="entry name" value="Lactamase_B_2"/>
    <property type="match status" value="1"/>
</dbReference>
<dbReference type="Proteomes" id="UP000778523">
    <property type="component" value="Unassembled WGS sequence"/>
</dbReference>
<gene>
    <name evidence="2" type="ORF">HJ583_005720</name>
</gene>
<sequence length="257" mass="28240">MKIRVLGCSGGIGGKANLTTSLLVDEDILIDCGTGVGELSLEALMAIDHVFLTHSHLDHLAMLPMLIDTVADLRSRPITLYASEDTLRILRAHLFNWLIWPDFTAIPDRLHPLLRMQPVKVGETVHLGERAISPVPALHSVPSQGYALRGRQGTLAFSGDTTVCDEQVAALNAIEDLHYLLIEAAFPNAHQDLAHAARHLSPSMLHRVLDRLNGSPEIFVTHFKPGHADLLAREVLAYDGRLRPHLHLLGNGQTFDL</sequence>
<protein>
    <submittedName>
        <fullName evidence="2">3',5'-cyclic-nucleotide phosphodiesterase</fullName>
    </submittedName>
</protein>
<dbReference type="EMBL" id="JABCSC020000001">
    <property type="protein sequence ID" value="NSL54513.1"/>
    <property type="molecule type" value="Genomic_DNA"/>
</dbReference>
<proteinExistence type="predicted"/>
<evidence type="ECO:0000313" key="3">
    <source>
        <dbReference type="Proteomes" id="UP000778523"/>
    </source>
</evidence>
<dbReference type="RefSeq" id="WP_170021004.1">
    <property type="nucleotide sequence ID" value="NZ_JABCSC020000001.1"/>
</dbReference>
<dbReference type="InterPro" id="IPR036866">
    <property type="entry name" value="RibonucZ/Hydroxyglut_hydro"/>
</dbReference>
<comment type="caution">
    <text evidence="2">The sequence shown here is derived from an EMBL/GenBank/DDBJ whole genome shotgun (WGS) entry which is preliminary data.</text>
</comment>
<evidence type="ECO:0000313" key="2">
    <source>
        <dbReference type="EMBL" id="NSL54513.1"/>
    </source>
</evidence>
<dbReference type="InterPro" id="IPR001279">
    <property type="entry name" value="Metallo-B-lactamas"/>
</dbReference>
<dbReference type="SMART" id="SM00849">
    <property type="entry name" value="Lactamase_B"/>
    <property type="match status" value="1"/>
</dbReference>
<reference evidence="2 3" key="1">
    <citation type="submission" date="2020-06" db="EMBL/GenBank/DDBJ databases">
        <title>Draft genome of Uliginosibacterium sp. IMCC34675.</title>
        <authorList>
            <person name="Song J."/>
        </authorList>
    </citation>
    <scope>NUCLEOTIDE SEQUENCE [LARGE SCALE GENOMIC DNA]</scope>
    <source>
        <strain evidence="2 3">IMCC34675</strain>
    </source>
</reference>
<dbReference type="PANTHER" id="PTHR46504">
    <property type="entry name" value="TRNASE Z TRZ1"/>
    <property type="match status" value="1"/>
</dbReference>
<accession>A0ABX2IDI4</accession>
<dbReference type="PRINTS" id="PR00388">
    <property type="entry name" value="PDIESTERASE2"/>
</dbReference>
<organism evidence="2 3">
    <name type="scientific">Uliginosibacterium aquaticum</name>
    <dbReference type="NCBI Taxonomy" id="2731212"/>
    <lineage>
        <taxon>Bacteria</taxon>
        <taxon>Pseudomonadati</taxon>
        <taxon>Pseudomonadota</taxon>
        <taxon>Betaproteobacteria</taxon>
        <taxon>Rhodocyclales</taxon>
        <taxon>Zoogloeaceae</taxon>
        <taxon>Uliginosibacterium</taxon>
    </lineage>
</organism>
<name>A0ABX2IDI4_9RHOO</name>
<dbReference type="CDD" id="cd07735">
    <property type="entry name" value="class_II_PDE_MBL-fold"/>
    <property type="match status" value="1"/>
</dbReference>
<dbReference type="InterPro" id="IPR000396">
    <property type="entry name" value="Pdiesterase2"/>
</dbReference>
<dbReference type="SUPFAM" id="SSF56281">
    <property type="entry name" value="Metallo-hydrolase/oxidoreductase"/>
    <property type="match status" value="1"/>
</dbReference>
<evidence type="ECO:0000259" key="1">
    <source>
        <dbReference type="SMART" id="SM00849"/>
    </source>
</evidence>